<name>A0A132MQ27_9ACTN</name>
<dbReference type="Proteomes" id="UP000070188">
    <property type="component" value="Unassembled WGS sequence"/>
</dbReference>
<evidence type="ECO:0000313" key="3">
    <source>
        <dbReference type="Proteomes" id="UP000070188"/>
    </source>
</evidence>
<dbReference type="AlphaFoldDB" id="A0A132MQ27"/>
<evidence type="ECO:0000256" key="1">
    <source>
        <dbReference type="SAM" id="Phobius"/>
    </source>
</evidence>
<dbReference type="PATRIC" id="fig|1469144.10.peg.1616"/>
<organism evidence="2 3">
    <name type="scientific">Carbonactinospora thermoautotrophica</name>
    <dbReference type="NCBI Taxonomy" id="1469144"/>
    <lineage>
        <taxon>Bacteria</taxon>
        <taxon>Bacillati</taxon>
        <taxon>Actinomycetota</taxon>
        <taxon>Actinomycetes</taxon>
        <taxon>Kitasatosporales</taxon>
        <taxon>Carbonactinosporaceae</taxon>
        <taxon>Carbonactinospora</taxon>
    </lineage>
</organism>
<dbReference type="RefSeq" id="WP_171843009.1">
    <property type="nucleotide sequence ID" value="NZ_CP171739.1"/>
</dbReference>
<keyword evidence="1" id="KW-0812">Transmembrane</keyword>
<comment type="caution">
    <text evidence="2">The sequence shown here is derived from an EMBL/GenBank/DDBJ whole genome shotgun (WGS) entry which is preliminary data.</text>
</comment>
<keyword evidence="1" id="KW-1133">Transmembrane helix</keyword>
<evidence type="ECO:0000313" key="2">
    <source>
        <dbReference type="EMBL" id="KWW99835.1"/>
    </source>
</evidence>
<keyword evidence="3" id="KW-1185">Reference proteome</keyword>
<sequence>MRAVLFFAVAGLFLGGAISFQKQRAHVGVVVLLYVLGALALLYGVSLL</sequence>
<keyword evidence="1" id="KW-0472">Membrane</keyword>
<protein>
    <submittedName>
        <fullName evidence="2">Uncharacterized protein</fullName>
    </submittedName>
</protein>
<feature type="transmembrane region" description="Helical" evidence="1">
    <location>
        <begin position="29"/>
        <end position="47"/>
    </location>
</feature>
<dbReference type="EMBL" id="LAXD01000001">
    <property type="protein sequence ID" value="KWW99835.1"/>
    <property type="molecule type" value="Genomic_DNA"/>
</dbReference>
<accession>A0A132MQ27</accession>
<reference evidence="3" key="1">
    <citation type="submission" date="2015-04" db="EMBL/GenBank/DDBJ databases">
        <title>Physiological reanalysis, assessment of diazotrophy, and genome sequences of multiple isolates of Streptomyces thermoautotrophicus.</title>
        <authorList>
            <person name="MacKellar D.C."/>
            <person name="Lieber L."/>
            <person name="Norman J."/>
            <person name="Bolger A."/>
            <person name="Tobin C."/>
            <person name="Murray J.W."/>
            <person name="Chang R."/>
            <person name="Ford T."/>
            <person name="Nguyen P.Q."/>
            <person name="Woodward J."/>
            <person name="Permingeat H."/>
            <person name="Joshi N.S."/>
            <person name="Silver P.A."/>
            <person name="Usadel B."/>
            <person name="Rutherford A.W."/>
            <person name="Friesen M."/>
            <person name="Prell J."/>
        </authorList>
    </citation>
    <scope>NUCLEOTIDE SEQUENCE [LARGE SCALE GENOMIC DNA]</scope>
    <source>
        <strain evidence="3">H1</strain>
    </source>
</reference>
<proteinExistence type="predicted"/>
<gene>
    <name evidence="2" type="ORF">LI90_1474</name>
</gene>